<evidence type="ECO:0000256" key="5">
    <source>
        <dbReference type="ARBA" id="ARBA00022801"/>
    </source>
</evidence>
<keyword evidence="2" id="KW-1277">Toxin-antitoxin system</keyword>
<accession>A0A2Z3RZB1</accession>
<keyword evidence="7" id="KW-1185">Reference proteome</keyword>
<dbReference type="OrthoDB" id="159782at2"/>
<evidence type="ECO:0008006" key="8">
    <source>
        <dbReference type="Google" id="ProtNLM"/>
    </source>
</evidence>
<gene>
    <name evidence="6" type="ORF">AURMO_01218</name>
</gene>
<dbReference type="PANTHER" id="PTHR34139">
    <property type="entry name" value="UPF0331 PROTEIN MJ0127"/>
    <property type="match status" value="1"/>
</dbReference>
<organism evidence="6 7">
    <name type="scientific">Aurantimicrobium photophilum</name>
    <dbReference type="NCBI Taxonomy" id="1987356"/>
    <lineage>
        <taxon>Bacteria</taxon>
        <taxon>Bacillati</taxon>
        <taxon>Actinomycetota</taxon>
        <taxon>Actinomycetes</taxon>
        <taxon>Micrococcales</taxon>
        <taxon>Microbacteriaceae</taxon>
        <taxon>Aurantimicrobium</taxon>
    </lineage>
</organism>
<keyword evidence="4" id="KW-0547">Nucleotide-binding</keyword>
<dbReference type="InterPro" id="IPR051813">
    <property type="entry name" value="HepT_RNase_toxin"/>
</dbReference>
<dbReference type="EMBL" id="CP023994">
    <property type="protein sequence ID" value="AWR21810.1"/>
    <property type="molecule type" value="Genomic_DNA"/>
</dbReference>
<keyword evidence="3" id="KW-0540">Nuclease</keyword>
<reference evidence="6 7" key="1">
    <citation type="submission" date="2017-10" db="EMBL/GenBank/DDBJ databases">
        <title>Genome of an Actinobacterium that displays light-enhanced growth.</title>
        <authorList>
            <person name="Maresca J.A."/>
            <person name="Hempel P."/>
            <person name="Shevchenko O."/>
            <person name="Miller K.J."/>
            <person name="Hahn M.W."/>
        </authorList>
    </citation>
    <scope>NUCLEOTIDE SEQUENCE [LARGE SCALE GENOMIC DNA]</scope>
    <source>
        <strain evidence="6 7">MWH-Mo1</strain>
    </source>
</reference>
<sequence>MTRSDKQRISDILKAIQSIHRSKALLEKHSEDEIEETVLAAVTFQLFIIGEAVKSLSASQRETLPEVPWSKIMRQRDLIGHHYFTVDAEMIWETLDKPLNQLHAALRGLSIQD</sequence>
<dbReference type="GO" id="GO:0110001">
    <property type="term" value="C:toxin-antitoxin complex"/>
    <property type="evidence" value="ECO:0007669"/>
    <property type="project" value="InterPro"/>
</dbReference>
<evidence type="ECO:0000313" key="6">
    <source>
        <dbReference type="EMBL" id="AWR21810.1"/>
    </source>
</evidence>
<dbReference type="Proteomes" id="UP000246894">
    <property type="component" value="Chromosome"/>
</dbReference>
<dbReference type="Pfam" id="PF01934">
    <property type="entry name" value="HepT-like"/>
    <property type="match status" value="1"/>
</dbReference>
<dbReference type="AlphaFoldDB" id="A0A2Z3RZB1"/>
<dbReference type="RefSeq" id="WP_110234019.1">
    <property type="nucleotide sequence ID" value="NZ_CP023994.1"/>
</dbReference>
<name>A0A2Z3RZB1_9MICO</name>
<evidence type="ECO:0000256" key="4">
    <source>
        <dbReference type="ARBA" id="ARBA00022741"/>
    </source>
</evidence>
<dbReference type="GO" id="GO:0000166">
    <property type="term" value="F:nucleotide binding"/>
    <property type="evidence" value="ECO:0007669"/>
    <property type="project" value="UniProtKB-KW"/>
</dbReference>
<dbReference type="GO" id="GO:0016787">
    <property type="term" value="F:hydrolase activity"/>
    <property type="evidence" value="ECO:0007669"/>
    <property type="project" value="UniProtKB-KW"/>
</dbReference>
<evidence type="ECO:0000256" key="1">
    <source>
        <dbReference type="ARBA" id="ARBA00022553"/>
    </source>
</evidence>
<proteinExistence type="predicted"/>
<keyword evidence="1" id="KW-0597">Phosphoprotein</keyword>
<evidence type="ECO:0000256" key="3">
    <source>
        <dbReference type="ARBA" id="ARBA00022722"/>
    </source>
</evidence>
<dbReference type="PANTHER" id="PTHR34139:SF1">
    <property type="entry name" value="RNASE MJ1380-RELATED"/>
    <property type="match status" value="1"/>
</dbReference>
<evidence type="ECO:0000313" key="7">
    <source>
        <dbReference type="Proteomes" id="UP000246894"/>
    </source>
</evidence>
<keyword evidence="5" id="KW-0378">Hydrolase</keyword>
<dbReference type="KEGG" id="aum:AURMO_01218"/>
<evidence type="ECO:0000256" key="2">
    <source>
        <dbReference type="ARBA" id="ARBA00022649"/>
    </source>
</evidence>
<protein>
    <recommendedName>
        <fullName evidence="8">DUF86 domain-containing protein</fullName>
    </recommendedName>
</protein>
<dbReference type="InterPro" id="IPR008201">
    <property type="entry name" value="HepT-like"/>
</dbReference>
<dbReference type="GO" id="GO:0004540">
    <property type="term" value="F:RNA nuclease activity"/>
    <property type="evidence" value="ECO:0007669"/>
    <property type="project" value="InterPro"/>
</dbReference>